<feature type="domain" description="Tyr recombinase" evidence="2">
    <location>
        <begin position="1"/>
        <end position="48"/>
    </location>
</feature>
<dbReference type="EMBL" id="VSSQ01085613">
    <property type="protein sequence ID" value="MPN33218.1"/>
    <property type="molecule type" value="Genomic_DNA"/>
</dbReference>
<evidence type="ECO:0000313" key="3">
    <source>
        <dbReference type="EMBL" id="MPN33218.1"/>
    </source>
</evidence>
<sequence length="54" mass="6292">MLRHSFATHILENGADLRIVQELLGHADISTTQIYTHITTERMAEIYQKYHPRA</sequence>
<proteinExistence type="predicted"/>
<dbReference type="SUPFAM" id="SSF56349">
    <property type="entry name" value="DNA breaking-rejoining enzymes"/>
    <property type="match status" value="1"/>
</dbReference>
<protein>
    <submittedName>
        <fullName evidence="3">Tyrosine recombinase XerD</fullName>
    </submittedName>
</protein>
<organism evidence="3">
    <name type="scientific">bioreactor metagenome</name>
    <dbReference type="NCBI Taxonomy" id="1076179"/>
    <lineage>
        <taxon>unclassified sequences</taxon>
        <taxon>metagenomes</taxon>
        <taxon>ecological metagenomes</taxon>
    </lineage>
</organism>
<gene>
    <name evidence="3" type="primary">xerD_116</name>
    <name evidence="3" type="ORF">SDC9_180702</name>
</gene>
<reference evidence="3" key="1">
    <citation type="submission" date="2019-08" db="EMBL/GenBank/DDBJ databases">
        <authorList>
            <person name="Kucharzyk K."/>
            <person name="Murdoch R.W."/>
            <person name="Higgins S."/>
            <person name="Loffler F."/>
        </authorList>
    </citation>
    <scope>NUCLEOTIDE SEQUENCE</scope>
</reference>
<evidence type="ECO:0000256" key="1">
    <source>
        <dbReference type="ARBA" id="ARBA00023172"/>
    </source>
</evidence>
<comment type="caution">
    <text evidence="3">The sequence shown here is derived from an EMBL/GenBank/DDBJ whole genome shotgun (WGS) entry which is preliminary data.</text>
</comment>
<dbReference type="Gene3D" id="1.10.443.10">
    <property type="entry name" value="Intergrase catalytic core"/>
    <property type="match status" value="1"/>
</dbReference>
<dbReference type="InterPro" id="IPR013762">
    <property type="entry name" value="Integrase-like_cat_sf"/>
</dbReference>
<dbReference type="PROSITE" id="PS51898">
    <property type="entry name" value="TYR_RECOMBINASE"/>
    <property type="match status" value="1"/>
</dbReference>
<evidence type="ECO:0000259" key="2">
    <source>
        <dbReference type="PROSITE" id="PS51898"/>
    </source>
</evidence>
<dbReference type="GO" id="GO:0003677">
    <property type="term" value="F:DNA binding"/>
    <property type="evidence" value="ECO:0007669"/>
    <property type="project" value="InterPro"/>
</dbReference>
<name>A0A645H2H8_9ZZZZ</name>
<dbReference type="Pfam" id="PF00589">
    <property type="entry name" value="Phage_integrase"/>
    <property type="match status" value="1"/>
</dbReference>
<dbReference type="GO" id="GO:0006310">
    <property type="term" value="P:DNA recombination"/>
    <property type="evidence" value="ECO:0007669"/>
    <property type="project" value="UniProtKB-KW"/>
</dbReference>
<accession>A0A645H2H8</accession>
<dbReference type="InterPro" id="IPR011010">
    <property type="entry name" value="DNA_brk_join_enz"/>
</dbReference>
<keyword evidence="1" id="KW-0233">DNA recombination</keyword>
<dbReference type="GO" id="GO:0015074">
    <property type="term" value="P:DNA integration"/>
    <property type="evidence" value="ECO:0007669"/>
    <property type="project" value="InterPro"/>
</dbReference>
<dbReference type="AlphaFoldDB" id="A0A645H2H8"/>
<dbReference type="InterPro" id="IPR002104">
    <property type="entry name" value="Integrase_catalytic"/>
</dbReference>